<dbReference type="Proteomes" id="UP000074914">
    <property type="component" value="Chromosome"/>
</dbReference>
<name>A0ABM5Z5R8_9BURK</name>
<dbReference type="InterPro" id="IPR036388">
    <property type="entry name" value="WH-like_DNA-bd_sf"/>
</dbReference>
<evidence type="ECO:0000313" key="2">
    <source>
        <dbReference type="EMBL" id="AMP14496.1"/>
    </source>
</evidence>
<protein>
    <submittedName>
        <fullName evidence="2">Rrf2 family protein</fullName>
    </submittedName>
</protein>
<keyword evidence="3" id="KW-1185">Reference proteome</keyword>
<dbReference type="SUPFAM" id="SSF46785">
    <property type="entry name" value="Winged helix' DNA-binding domain"/>
    <property type="match status" value="1"/>
</dbReference>
<dbReference type="PANTHER" id="PTHR33221:SF4">
    <property type="entry name" value="HTH-TYPE TRANSCRIPTIONAL REPRESSOR NSRR"/>
    <property type="match status" value="1"/>
</dbReference>
<keyword evidence="1" id="KW-0238">DNA-binding</keyword>
<sequence length="165" mass="18058">MMMASRIHIRFSAGSKAMQFTKFTDFGLRVLMYLAATPELGVITVGELASHYDIPKNHLNKVVNRLVKLGWVSATPGRNGGLRLAQAPASLKLGDILSALEGDKGLVDCDEPPCVLRGSCHLKRVLDIGQREFYAGMNRHSLAELVMPPTSTAIARMQFQPMAVH</sequence>
<dbReference type="PANTHER" id="PTHR33221">
    <property type="entry name" value="WINGED HELIX-TURN-HELIX TRANSCRIPTIONAL REGULATOR, RRF2 FAMILY"/>
    <property type="match status" value="1"/>
</dbReference>
<organism evidence="2 3">
    <name type="scientific">Collimonas pratensis</name>
    <dbReference type="NCBI Taxonomy" id="279113"/>
    <lineage>
        <taxon>Bacteria</taxon>
        <taxon>Pseudomonadati</taxon>
        <taxon>Pseudomonadota</taxon>
        <taxon>Betaproteobacteria</taxon>
        <taxon>Burkholderiales</taxon>
        <taxon>Oxalobacteraceae</taxon>
        <taxon>Collimonas</taxon>
    </lineage>
</organism>
<evidence type="ECO:0000313" key="3">
    <source>
        <dbReference type="Proteomes" id="UP000074914"/>
    </source>
</evidence>
<proteinExistence type="predicted"/>
<accession>A0ABM5Z5R8</accession>
<reference evidence="2 3" key="1">
    <citation type="submission" date="2015-11" db="EMBL/GenBank/DDBJ databases">
        <title>Exploring the genomic traits of fungus-feeding bacterial genus Collimonas.</title>
        <authorList>
            <person name="Song C."/>
            <person name="Schmidt R."/>
            <person name="de Jager V."/>
            <person name="Krzyzanowska D."/>
            <person name="Jongedijk E."/>
            <person name="Cankar K."/>
            <person name="Beekwilder J."/>
            <person name="van Veen A."/>
            <person name="de Boer W."/>
            <person name="van Veen J.A."/>
            <person name="Garbeva P."/>
        </authorList>
    </citation>
    <scope>NUCLEOTIDE SEQUENCE [LARGE SCALE GENOMIC DNA]</scope>
    <source>
        <strain evidence="2 3">Ter291</strain>
    </source>
</reference>
<gene>
    <name evidence="2" type="ORF">CPter291_2236</name>
</gene>
<dbReference type="NCBIfam" id="TIGR00738">
    <property type="entry name" value="rrf2_super"/>
    <property type="match status" value="1"/>
</dbReference>
<evidence type="ECO:0000256" key="1">
    <source>
        <dbReference type="ARBA" id="ARBA00023125"/>
    </source>
</evidence>
<dbReference type="InterPro" id="IPR000944">
    <property type="entry name" value="Tscrpt_reg_Rrf2"/>
</dbReference>
<dbReference type="PROSITE" id="PS51197">
    <property type="entry name" value="HTH_RRF2_2"/>
    <property type="match status" value="1"/>
</dbReference>
<dbReference type="InterPro" id="IPR036390">
    <property type="entry name" value="WH_DNA-bd_sf"/>
</dbReference>
<dbReference type="EMBL" id="CP013236">
    <property type="protein sequence ID" value="AMP14496.1"/>
    <property type="molecule type" value="Genomic_DNA"/>
</dbReference>
<dbReference type="Pfam" id="PF02082">
    <property type="entry name" value="Rrf2"/>
    <property type="match status" value="1"/>
</dbReference>
<dbReference type="Gene3D" id="1.10.10.10">
    <property type="entry name" value="Winged helix-like DNA-binding domain superfamily/Winged helix DNA-binding domain"/>
    <property type="match status" value="1"/>
</dbReference>